<proteinExistence type="predicted"/>
<dbReference type="EMBL" id="MH725795">
    <property type="protein sequence ID" value="AYE93213.1"/>
    <property type="molecule type" value="Genomic_DNA"/>
</dbReference>
<dbReference type="SUPFAM" id="SSF56672">
    <property type="entry name" value="DNA/RNA polymerases"/>
    <property type="match status" value="1"/>
</dbReference>
<dbReference type="AlphaFoldDB" id="A0A386TYA8"/>
<organism evidence="1">
    <name type="scientific">Termitomyces sp</name>
    <dbReference type="NCBI Taxonomy" id="1916073"/>
    <lineage>
        <taxon>Eukaryota</taxon>
        <taxon>Fungi</taxon>
        <taxon>Dikarya</taxon>
        <taxon>Basidiomycota</taxon>
        <taxon>Agaricomycotina</taxon>
        <taxon>Agaricomycetes</taxon>
        <taxon>Agaricomycetidae</taxon>
        <taxon>Agaricales</taxon>
        <taxon>Tricholomatineae</taxon>
        <taxon>Lyophyllaceae</taxon>
        <taxon>Termitomyces</taxon>
    </lineage>
</organism>
<geneLocation type="mitochondrion" evidence="1"/>
<name>A0A386TYA8_9AGAR</name>
<keyword evidence="1" id="KW-0496">Mitochondrion</keyword>
<gene>
    <name evidence="1" type="ORF">C0995_000004</name>
</gene>
<protein>
    <submittedName>
        <fullName evidence="1">DNA polymerase</fullName>
    </submittedName>
</protein>
<sequence>MITSLGSITMNPFLNIPDNPCYYRHIVYSWNFHLDDKYVGTDLGKFSFKGIAKRAYFISPKTYCLIMEDDFIIKCKGLDNKLLNENHFKELLSGNNVTIDTSKIFTNLNKGTGGIKSMKFTIKPEIINRKSIKGELLNFETEPYHVIDGVVK</sequence>
<accession>A0A386TYA8</accession>
<reference evidence="1" key="1">
    <citation type="submission" date="2018-08" db="EMBL/GenBank/DDBJ databases">
        <title>Comparative mitochondrial genomics of the basidiomycete Termitomyces.</title>
        <authorList>
            <person name="Nieuwenhuis M."/>
        </authorList>
    </citation>
    <scope>NUCLEOTIDE SEQUENCE</scope>
    <source>
        <strain evidence="1">Mi166</strain>
    </source>
</reference>
<evidence type="ECO:0000313" key="1">
    <source>
        <dbReference type="EMBL" id="AYE93213.1"/>
    </source>
</evidence>
<dbReference type="InterPro" id="IPR043502">
    <property type="entry name" value="DNA/RNA_pol_sf"/>
</dbReference>